<proteinExistence type="predicted"/>
<accession>A0A3N5BKH0</accession>
<gene>
    <name evidence="1" type="ORF">EDD62_1002</name>
</gene>
<name>A0A3N5BKH0_9BACL</name>
<dbReference type="Proteomes" id="UP000277108">
    <property type="component" value="Unassembled WGS sequence"/>
</dbReference>
<dbReference type="AlphaFoldDB" id="A0A3N5BKH0"/>
<protein>
    <submittedName>
        <fullName evidence="1">Uncharacterized protein</fullName>
    </submittedName>
</protein>
<reference evidence="1 2" key="1">
    <citation type="submission" date="2018-11" db="EMBL/GenBank/DDBJ databases">
        <title>Genomic Encyclopedia of Type Strains, Phase IV (KMG-IV): sequencing the most valuable type-strain genomes for metagenomic binning, comparative biology and taxonomic classification.</title>
        <authorList>
            <person name="Goeker M."/>
        </authorList>
    </citation>
    <scope>NUCLEOTIDE SEQUENCE [LARGE SCALE GENOMIC DNA]</scope>
    <source>
        <strain evidence="1 2">DSM 29158</strain>
    </source>
</reference>
<dbReference type="EMBL" id="RKRK01000002">
    <property type="protein sequence ID" value="RPF58356.1"/>
    <property type="molecule type" value="Genomic_DNA"/>
</dbReference>
<evidence type="ECO:0000313" key="1">
    <source>
        <dbReference type="EMBL" id="RPF58356.1"/>
    </source>
</evidence>
<evidence type="ECO:0000313" key="2">
    <source>
        <dbReference type="Proteomes" id="UP000277108"/>
    </source>
</evidence>
<keyword evidence="2" id="KW-1185">Reference proteome</keyword>
<comment type="caution">
    <text evidence="1">The sequence shown here is derived from an EMBL/GenBank/DDBJ whole genome shotgun (WGS) entry which is preliminary data.</text>
</comment>
<organism evidence="1 2">
    <name type="scientific">Abyssicoccus albus</name>
    <dbReference type="NCBI Taxonomy" id="1817405"/>
    <lineage>
        <taxon>Bacteria</taxon>
        <taxon>Bacillati</taxon>
        <taxon>Bacillota</taxon>
        <taxon>Bacilli</taxon>
        <taxon>Bacillales</taxon>
        <taxon>Abyssicoccaceae</taxon>
    </lineage>
</organism>
<sequence length="32" mass="3616">MNSFLIFLVCAAFLTALLTAGRESKYGYKEEE</sequence>